<gene>
    <name evidence="2" type="ORF">B0H16DRAFT_1490703</name>
</gene>
<name>A0AAD7P323_9AGAR</name>
<reference evidence="2" key="1">
    <citation type="submission" date="2023-03" db="EMBL/GenBank/DDBJ databases">
        <title>Massive genome expansion in bonnet fungi (Mycena s.s.) driven by repeated elements and novel gene families across ecological guilds.</title>
        <authorList>
            <consortium name="Lawrence Berkeley National Laboratory"/>
            <person name="Harder C.B."/>
            <person name="Miyauchi S."/>
            <person name="Viragh M."/>
            <person name="Kuo A."/>
            <person name="Thoen E."/>
            <person name="Andreopoulos B."/>
            <person name="Lu D."/>
            <person name="Skrede I."/>
            <person name="Drula E."/>
            <person name="Henrissat B."/>
            <person name="Morin E."/>
            <person name="Kohler A."/>
            <person name="Barry K."/>
            <person name="LaButti K."/>
            <person name="Morin E."/>
            <person name="Salamov A."/>
            <person name="Lipzen A."/>
            <person name="Mereny Z."/>
            <person name="Hegedus B."/>
            <person name="Baldrian P."/>
            <person name="Stursova M."/>
            <person name="Weitz H."/>
            <person name="Taylor A."/>
            <person name="Grigoriev I.V."/>
            <person name="Nagy L.G."/>
            <person name="Martin F."/>
            <person name="Kauserud H."/>
        </authorList>
    </citation>
    <scope>NUCLEOTIDE SEQUENCE</scope>
    <source>
        <strain evidence="2">CBHHK182m</strain>
    </source>
</reference>
<accession>A0AAD7P323</accession>
<dbReference type="EMBL" id="JARKIB010000001">
    <property type="protein sequence ID" value="KAJ7786509.1"/>
    <property type="molecule type" value="Genomic_DNA"/>
</dbReference>
<evidence type="ECO:0000256" key="1">
    <source>
        <dbReference type="SAM" id="Phobius"/>
    </source>
</evidence>
<protein>
    <submittedName>
        <fullName evidence="2">Uncharacterized protein</fullName>
    </submittedName>
</protein>
<feature type="transmembrane region" description="Helical" evidence="1">
    <location>
        <begin position="54"/>
        <end position="73"/>
    </location>
</feature>
<dbReference type="Proteomes" id="UP001215598">
    <property type="component" value="Unassembled WGS sequence"/>
</dbReference>
<keyword evidence="1" id="KW-0812">Transmembrane</keyword>
<keyword evidence="1" id="KW-0472">Membrane</keyword>
<proteinExistence type="predicted"/>
<feature type="transmembrane region" description="Helical" evidence="1">
    <location>
        <begin position="20"/>
        <end position="42"/>
    </location>
</feature>
<organism evidence="2 3">
    <name type="scientific">Mycena metata</name>
    <dbReference type="NCBI Taxonomy" id="1033252"/>
    <lineage>
        <taxon>Eukaryota</taxon>
        <taxon>Fungi</taxon>
        <taxon>Dikarya</taxon>
        <taxon>Basidiomycota</taxon>
        <taxon>Agaricomycotina</taxon>
        <taxon>Agaricomycetes</taxon>
        <taxon>Agaricomycetidae</taxon>
        <taxon>Agaricales</taxon>
        <taxon>Marasmiineae</taxon>
        <taxon>Mycenaceae</taxon>
        <taxon>Mycena</taxon>
    </lineage>
</organism>
<evidence type="ECO:0000313" key="2">
    <source>
        <dbReference type="EMBL" id="KAJ7786509.1"/>
    </source>
</evidence>
<evidence type="ECO:0000313" key="3">
    <source>
        <dbReference type="Proteomes" id="UP001215598"/>
    </source>
</evidence>
<keyword evidence="1" id="KW-1133">Transmembrane helix</keyword>
<dbReference type="AlphaFoldDB" id="A0AAD7P323"/>
<comment type="caution">
    <text evidence="2">The sequence shown here is derived from an EMBL/GenBank/DDBJ whole genome shotgun (WGS) entry which is preliminary data.</text>
</comment>
<sequence length="77" mass="8946">MPWHVLPSPAVLVVIVHPTRLSRCILIFFYVFTIAFAFLRYSTLLALVSCYRRMLLAMFSLSSCIYCIITSPYELYC</sequence>
<keyword evidence="3" id="KW-1185">Reference proteome</keyword>